<dbReference type="GO" id="GO:0006281">
    <property type="term" value="P:DNA repair"/>
    <property type="evidence" value="ECO:0007669"/>
    <property type="project" value="InterPro"/>
</dbReference>
<dbReference type="PANTHER" id="PTHR35369">
    <property type="entry name" value="BLR3025 PROTEIN-RELATED"/>
    <property type="match status" value="1"/>
</dbReference>
<dbReference type="InterPro" id="IPR050356">
    <property type="entry name" value="SulA_CellDiv_inhibitor"/>
</dbReference>
<protein>
    <submittedName>
        <fullName evidence="5">DNA polymerase-4</fullName>
    </submittedName>
</protein>
<dbReference type="SUPFAM" id="SSF56672">
    <property type="entry name" value="DNA/RNA polymerases"/>
    <property type="match status" value="1"/>
</dbReference>
<proteinExistence type="inferred from homology"/>
<dbReference type="Pfam" id="PF11799">
    <property type="entry name" value="IMS_C"/>
    <property type="match status" value="1"/>
</dbReference>
<name>A0A239LWL7_9ACTN</name>
<sequence length="341" mass="36783">MDDEALRVEIGAHVLHARLMIRRVPEVTYRGLLSLLGDVTPVVQPLPPTAAIADVAGAVRYWDRTPSELALWIRTRALGGFGLPLQVGVGPNWAVAAMASAHPGRSGVRVVPGDYRAVSAFLDPLPVQDLYGVGQAQAATLDRYGLRTIGQVARVPVETLQRVLEGRIQARLIHERARGIDPRPVTATDLPQSIGIHRSLARDSIDPDLIGREILHAAVDVAHQLRERGQVAGVLTLGISFVGGSSVTRSRTLCEATAYTDDLRAAAAELFQRLGLQRARIRGIAVRAEQLSSAEAASVQLSLDPQREASHRLDPVVDQVNARFGPGTVTWAPLAHRRHSA</sequence>
<dbReference type="InterPro" id="IPR001126">
    <property type="entry name" value="UmuC"/>
</dbReference>
<dbReference type="Gene3D" id="3.30.70.270">
    <property type="match status" value="1"/>
</dbReference>
<evidence type="ECO:0000313" key="6">
    <source>
        <dbReference type="Proteomes" id="UP000198280"/>
    </source>
</evidence>
<dbReference type="EMBL" id="FZOF01000021">
    <property type="protein sequence ID" value="SNT34670.1"/>
    <property type="molecule type" value="Genomic_DNA"/>
</dbReference>
<dbReference type="InterPro" id="IPR036775">
    <property type="entry name" value="DNA_pol_Y-fam_lit_finger_sf"/>
</dbReference>
<comment type="function">
    <text evidence="3">Poorly processive, error-prone DNA polymerase involved in untargeted mutagenesis. Copies undamaged DNA at stalled replication forks, which arise in vivo from mismatched or misaligned primer ends. These misaligned primers can be extended by PolIV. Exhibits no 3'-5' exonuclease (proofreading) activity. May be involved in translesional synthesis, in conjunction with the beta clamp from PolIII.</text>
</comment>
<keyword evidence="6" id="KW-1185">Reference proteome</keyword>
<dbReference type="PANTHER" id="PTHR35369:SF2">
    <property type="entry name" value="BLR3025 PROTEIN"/>
    <property type="match status" value="1"/>
</dbReference>
<dbReference type="InterPro" id="IPR017961">
    <property type="entry name" value="DNA_pol_Y-fam_little_finger"/>
</dbReference>
<dbReference type="Gene3D" id="1.10.150.20">
    <property type="entry name" value="5' to 3' exonuclease, C-terminal subdomain"/>
    <property type="match status" value="1"/>
</dbReference>
<dbReference type="RefSeq" id="WP_143681682.1">
    <property type="nucleotide sequence ID" value="NZ_FZOF01000021.1"/>
</dbReference>
<dbReference type="OrthoDB" id="4317601at2"/>
<dbReference type="Proteomes" id="UP000198280">
    <property type="component" value="Unassembled WGS sequence"/>
</dbReference>
<evidence type="ECO:0000259" key="4">
    <source>
        <dbReference type="PROSITE" id="PS50173"/>
    </source>
</evidence>
<evidence type="ECO:0000313" key="5">
    <source>
        <dbReference type="EMBL" id="SNT34670.1"/>
    </source>
</evidence>
<evidence type="ECO:0000256" key="1">
    <source>
        <dbReference type="ARBA" id="ARBA00010945"/>
    </source>
</evidence>
<dbReference type="GO" id="GO:0003684">
    <property type="term" value="F:damaged DNA binding"/>
    <property type="evidence" value="ECO:0007669"/>
    <property type="project" value="InterPro"/>
</dbReference>
<dbReference type="PROSITE" id="PS50173">
    <property type="entry name" value="UMUC"/>
    <property type="match status" value="1"/>
</dbReference>
<dbReference type="Gene3D" id="3.30.1490.100">
    <property type="entry name" value="DNA polymerase, Y-family, little finger domain"/>
    <property type="match status" value="1"/>
</dbReference>
<dbReference type="InterPro" id="IPR043128">
    <property type="entry name" value="Rev_trsase/Diguanyl_cyclase"/>
</dbReference>
<evidence type="ECO:0000256" key="2">
    <source>
        <dbReference type="ARBA" id="ARBA00022763"/>
    </source>
</evidence>
<gene>
    <name evidence="5" type="ORF">SAMN05216252_121140</name>
</gene>
<reference evidence="5 6" key="1">
    <citation type="submission" date="2017-06" db="EMBL/GenBank/DDBJ databases">
        <authorList>
            <person name="Kim H.J."/>
            <person name="Triplett B.A."/>
        </authorList>
    </citation>
    <scope>NUCLEOTIDE SEQUENCE [LARGE SCALE GENOMIC DNA]</scope>
    <source>
        <strain evidence="5 6">CGMCC 4.1858</strain>
    </source>
</reference>
<dbReference type="SUPFAM" id="SSF100879">
    <property type="entry name" value="Lesion bypass DNA polymerase (Y-family), little finger domain"/>
    <property type="match status" value="1"/>
</dbReference>
<dbReference type="InterPro" id="IPR043502">
    <property type="entry name" value="DNA/RNA_pol_sf"/>
</dbReference>
<keyword evidence="2" id="KW-0227">DNA damage</keyword>
<organism evidence="5 6">
    <name type="scientific">Actinacidiphila glaucinigra</name>
    <dbReference type="NCBI Taxonomy" id="235986"/>
    <lineage>
        <taxon>Bacteria</taxon>
        <taxon>Bacillati</taxon>
        <taxon>Actinomycetota</taxon>
        <taxon>Actinomycetes</taxon>
        <taxon>Kitasatosporales</taxon>
        <taxon>Streptomycetaceae</taxon>
        <taxon>Actinacidiphila</taxon>
    </lineage>
</organism>
<accession>A0A239LWL7</accession>
<dbReference type="AlphaFoldDB" id="A0A239LWL7"/>
<evidence type="ECO:0000256" key="3">
    <source>
        <dbReference type="ARBA" id="ARBA00025589"/>
    </source>
</evidence>
<feature type="domain" description="UmuC" evidence="4">
    <location>
        <begin position="30"/>
        <end position="134"/>
    </location>
</feature>
<comment type="similarity">
    <text evidence="1">Belongs to the DNA polymerase type-Y family.</text>
</comment>